<name>A0A139WU60_9CYAN</name>
<feature type="domain" description="DUF5615" evidence="1">
    <location>
        <begin position="8"/>
        <end position="112"/>
    </location>
</feature>
<dbReference type="STRING" id="128403.WA1_49005"/>
<organism evidence="2 3">
    <name type="scientific">Scytonema hofmannii PCC 7110</name>
    <dbReference type="NCBI Taxonomy" id="128403"/>
    <lineage>
        <taxon>Bacteria</taxon>
        <taxon>Bacillati</taxon>
        <taxon>Cyanobacteriota</taxon>
        <taxon>Cyanophyceae</taxon>
        <taxon>Nostocales</taxon>
        <taxon>Scytonemataceae</taxon>
        <taxon>Scytonema</taxon>
    </lineage>
</organism>
<comment type="caution">
    <text evidence="2">The sequence shown here is derived from an EMBL/GenBank/DDBJ whole genome shotgun (WGS) entry which is preliminary data.</text>
</comment>
<dbReference type="InterPro" id="IPR041049">
    <property type="entry name" value="DUF5615"/>
</dbReference>
<dbReference type="Proteomes" id="UP000076925">
    <property type="component" value="Unassembled WGS sequence"/>
</dbReference>
<proteinExistence type="predicted"/>
<evidence type="ECO:0000259" key="1">
    <source>
        <dbReference type="Pfam" id="PF18480"/>
    </source>
</evidence>
<gene>
    <name evidence="2" type="ORF">WA1_49005</name>
</gene>
<dbReference type="AlphaFoldDB" id="A0A139WU60"/>
<reference evidence="2 3" key="1">
    <citation type="journal article" date="2013" name="Genome Biol. Evol.">
        <title>Genomes of Stigonematalean cyanobacteria (subsection V) and the evolution of oxygenic photosynthesis from prokaryotes to plastids.</title>
        <authorList>
            <person name="Dagan T."/>
            <person name="Roettger M."/>
            <person name="Stucken K."/>
            <person name="Landan G."/>
            <person name="Koch R."/>
            <person name="Major P."/>
            <person name="Gould S.B."/>
            <person name="Goremykin V.V."/>
            <person name="Rippka R."/>
            <person name="Tandeau de Marsac N."/>
            <person name="Gugger M."/>
            <person name="Lockhart P.J."/>
            <person name="Allen J.F."/>
            <person name="Brune I."/>
            <person name="Maus I."/>
            <person name="Puhler A."/>
            <person name="Martin W.F."/>
        </authorList>
    </citation>
    <scope>NUCLEOTIDE SEQUENCE [LARGE SCALE GENOMIC DNA]</scope>
    <source>
        <strain evidence="2 3">PCC 7110</strain>
    </source>
</reference>
<sequence>MSSLFISLYLDEDVNVLIAEVLKARGFDAITARDAGQLHATDAEQFAYAVSQARTLITHNRIDFEELVQMYFDSSQMHYGVIFAVRRSPQEIAKRLLVILNQVTADKMQNQVRYI</sequence>
<evidence type="ECO:0000313" key="3">
    <source>
        <dbReference type="Proteomes" id="UP000076925"/>
    </source>
</evidence>
<dbReference type="EMBL" id="ANNX02000048">
    <property type="protein sequence ID" value="KYC35959.1"/>
    <property type="molecule type" value="Genomic_DNA"/>
</dbReference>
<accession>A0A139WU60</accession>
<evidence type="ECO:0000313" key="2">
    <source>
        <dbReference type="EMBL" id="KYC35959.1"/>
    </source>
</evidence>
<protein>
    <recommendedName>
        <fullName evidence="1">DUF5615 domain-containing protein</fullName>
    </recommendedName>
</protein>
<dbReference type="Pfam" id="PF18480">
    <property type="entry name" value="DUF5615"/>
    <property type="match status" value="1"/>
</dbReference>
<dbReference type="RefSeq" id="WP_017742297.1">
    <property type="nucleotide sequence ID" value="NZ_KQ976354.1"/>
</dbReference>
<dbReference type="OrthoDB" id="3216372at2"/>
<keyword evidence="3" id="KW-1185">Reference proteome</keyword>